<dbReference type="InterPro" id="IPR017853">
    <property type="entry name" value="GH"/>
</dbReference>
<dbReference type="SUPFAM" id="SSF51445">
    <property type="entry name" value="(Trans)glycosidases"/>
    <property type="match status" value="1"/>
</dbReference>
<feature type="transmembrane region" description="Helical" evidence="1">
    <location>
        <begin position="919"/>
        <end position="939"/>
    </location>
</feature>
<reference evidence="3" key="1">
    <citation type="journal article" date="2019" name="Int. J. Syst. Evol. Microbiol.">
        <title>The Global Catalogue of Microorganisms (GCM) 10K type strain sequencing project: providing services to taxonomists for standard genome sequencing and annotation.</title>
        <authorList>
            <consortium name="The Broad Institute Genomics Platform"/>
            <consortium name="The Broad Institute Genome Sequencing Center for Infectious Disease"/>
            <person name="Wu L."/>
            <person name="Ma J."/>
        </authorList>
    </citation>
    <scope>NUCLEOTIDE SEQUENCE [LARGE SCALE GENOMIC DNA]</scope>
    <source>
        <strain evidence="3">CGMCC 1.15772</strain>
    </source>
</reference>
<sequence>MTTATRRGILAVVTGIVLVALGAGLAAGVSDALGIRTESSDVLQSHVPAATASAVAFTPPPSITDITTSADTPRMDAALDELRDALADAGATEGTATLAVAWSEDTDDETYRLAGAADTLRIEGASETAAVRGVYDLAAQIRAGRAVDEHLGEEVSSRLPLRMVDLGAVGVTPDEAEWAAGDDYSHASKAFANALLPEAPYVDEQALAADFDDFDTFLRRSLAIGYNAVAFPGFVEYVTFDDAPGGPVYAEGDDHRDQALALRAAFTPFWERAHELGMKVYLRTDMLTLTTPLEQHLTDEFGSLDTANPELWQVYAAGLDELYAAAPTLDGVLIRIGEAGAVYDVEGWDYYSKLAVTEVDQVRAMLTTLTAQAEATDNEVIFRTWSVGVGAVGDMHTDPAAYDEVLGGIDSPALIVSTKYTLGDFYSWLPLNTTLASGDQRRIIEFQSRREFENFGAFPNDLGAEYRYALQTLLAENPHIEGIWTWTQDGGPWRAGPMTLYLKTGFWQLYELNTQVAASLARDPDADTSALTTGWARQFSDDPATVHAIAEAMTHSREAITQGLYIGPFAENRVFAIGLEPPPMMWIFEWDIVTGDSAVLDVISTIVGDQVDEAIAGGETAVAAASRMRDLVAGTDAATWTDAAQREAFIGALDYEVDSLRMLGAYRAMILHQGVWHQTGSEAAHAQWQRDRDTFVALADEHLATYTGDVDHPAYNLTAALLGVERADRDLAMAWQARVMLVLALAWLVIGMFSARTRLVAKPGAAAARASWLASTRPWRARESTLGMLPLDRWLMVLVPGALLVGTRGIQTSFLSWEHLVVVLGAWLLFLLVVRALIGRRSPWPVIAAVGGVIVLRSILLLFALSFTGPGGYWYAFWTNPALRTAYITVAFALAVWLFVAAGWALVAQFGRRRATGMVLAGVGAGLAIPASVIAATGLETSLTAWNDGMGLLPWGLSRILGITVYLEIPGATAWYAAAAGFVVLAVGLGLALVRGRGAQVPGE</sequence>
<keyword evidence="1" id="KW-1133">Transmembrane helix</keyword>
<keyword evidence="1" id="KW-0472">Membrane</keyword>
<evidence type="ECO:0000313" key="2">
    <source>
        <dbReference type="EMBL" id="MFC7267640.1"/>
    </source>
</evidence>
<dbReference type="RefSeq" id="WP_262872572.1">
    <property type="nucleotide sequence ID" value="NZ_BAABKW010000018.1"/>
</dbReference>
<feature type="transmembrane region" description="Helical" evidence="1">
    <location>
        <begin position="794"/>
        <end position="814"/>
    </location>
</feature>
<feature type="transmembrane region" description="Helical" evidence="1">
    <location>
        <begin position="735"/>
        <end position="753"/>
    </location>
</feature>
<evidence type="ECO:0000256" key="1">
    <source>
        <dbReference type="SAM" id="Phobius"/>
    </source>
</evidence>
<feature type="transmembrane region" description="Helical" evidence="1">
    <location>
        <begin position="820"/>
        <end position="838"/>
    </location>
</feature>
<keyword evidence="1" id="KW-0812">Transmembrane</keyword>
<feature type="transmembrane region" description="Helical" evidence="1">
    <location>
        <begin position="885"/>
        <end position="907"/>
    </location>
</feature>
<evidence type="ECO:0000313" key="3">
    <source>
        <dbReference type="Proteomes" id="UP001596507"/>
    </source>
</evidence>
<dbReference type="Proteomes" id="UP001596507">
    <property type="component" value="Unassembled WGS sequence"/>
</dbReference>
<gene>
    <name evidence="2" type="ORF">ACFQRL_01565</name>
</gene>
<dbReference type="EMBL" id="JBHTBE010000001">
    <property type="protein sequence ID" value="MFC7267640.1"/>
    <property type="molecule type" value="Genomic_DNA"/>
</dbReference>
<proteinExistence type="predicted"/>
<feature type="transmembrane region" description="Helical" evidence="1">
    <location>
        <begin position="974"/>
        <end position="994"/>
    </location>
</feature>
<protein>
    <recommendedName>
        <fullName evidence="4">Glycosyl hydrolase family 67 C-terminal domain-containing protein</fullName>
    </recommendedName>
</protein>
<keyword evidence="3" id="KW-1185">Reference proteome</keyword>
<accession>A0ABW2HDW4</accession>
<feature type="transmembrane region" description="Helical" evidence="1">
    <location>
        <begin position="845"/>
        <end position="865"/>
    </location>
</feature>
<comment type="caution">
    <text evidence="2">The sequence shown here is derived from an EMBL/GenBank/DDBJ whole genome shotgun (WGS) entry which is preliminary data.</text>
</comment>
<name>A0ABW2HDW4_9MICO</name>
<evidence type="ECO:0008006" key="4">
    <source>
        <dbReference type="Google" id="ProtNLM"/>
    </source>
</evidence>
<organism evidence="2 3">
    <name type="scientific">Microbacterium fluvii</name>
    <dbReference type="NCBI Taxonomy" id="415215"/>
    <lineage>
        <taxon>Bacteria</taxon>
        <taxon>Bacillati</taxon>
        <taxon>Actinomycetota</taxon>
        <taxon>Actinomycetes</taxon>
        <taxon>Micrococcales</taxon>
        <taxon>Microbacteriaceae</taxon>
        <taxon>Microbacterium</taxon>
    </lineage>
</organism>